<evidence type="ECO:0008006" key="3">
    <source>
        <dbReference type="Google" id="ProtNLM"/>
    </source>
</evidence>
<protein>
    <recommendedName>
        <fullName evidence="3">N2227-domain-containing protein</fullName>
    </recommendedName>
</protein>
<dbReference type="Proteomes" id="UP001444661">
    <property type="component" value="Unassembled WGS sequence"/>
</dbReference>
<dbReference type="Pfam" id="PF07942">
    <property type="entry name" value="CARME"/>
    <property type="match status" value="1"/>
</dbReference>
<evidence type="ECO:0000313" key="1">
    <source>
        <dbReference type="EMBL" id="KAK8045552.1"/>
    </source>
</evidence>
<organism evidence="1 2">
    <name type="scientific">Apiospora rasikravindrae</name>
    <dbReference type="NCBI Taxonomy" id="990691"/>
    <lineage>
        <taxon>Eukaryota</taxon>
        <taxon>Fungi</taxon>
        <taxon>Dikarya</taxon>
        <taxon>Ascomycota</taxon>
        <taxon>Pezizomycotina</taxon>
        <taxon>Sordariomycetes</taxon>
        <taxon>Xylariomycetidae</taxon>
        <taxon>Amphisphaeriales</taxon>
        <taxon>Apiosporaceae</taxon>
        <taxon>Apiospora</taxon>
    </lineage>
</organism>
<dbReference type="EMBL" id="JAQQWK010000003">
    <property type="protein sequence ID" value="KAK8045552.1"/>
    <property type="molecule type" value="Genomic_DNA"/>
</dbReference>
<dbReference type="Gene3D" id="3.40.50.150">
    <property type="entry name" value="Vaccinia Virus protein VP39"/>
    <property type="match status" value="1"/>
</dbReference>
<reference evidence="1 2" key="1">
    <citation type="submission" date="2023-01" db="EMBL/GenBank/DDBJ databases">
        <title>Analysis of 21 Apiospora genomes using comparative genomics revels a genus with tremendous synthesis potential of carbohydrate active enzymes and secondary metabolites.</title>
        <authorList>
            <person name="Sorensen T."/>
        </authorList>
    </citation>
    <scope>NUCLEOTIDE SEQUENCE [LARGE SCALE GENOMIC DNA]</scope>
    <source>
        <strain evidence="1 2">CBS 33761</strain>
    </source>
</reference>
<accession>A0ABR1TG25</accession>
<name>A0ABR1TG25_9PEZI</name>
<dbReference type="PANTHER" id="PTHR12303">
    <property type="entry name" value="CARNOSINE N-METHYLTRANSFERASE"/>
    <property type="match status" value="1"/>
</dbReference>
<proteinExistence type="predicted"/>
<dbReference type="InterPro" id="IPR029063">
    <property type="entry name" value="SAM-dependent_MTases_sf"/>
</dbReference>
<sequence length="447" mass="49947">MIVISGLADVSSIIAPPVPVACQGPVEECSVRHRDEKERLLERIARDRGTWNENHPRWRLLKAIDGFRSYRDANKAEVDRWREAYRHVGKGQKKLLESAVNYRQKLNDIDHLIDRNGLLCDAVAQHAQTYYGIPEPELRAFVRDEEKAGRKPERVSVVQALKHYVRDWSAEGGTRERDPTFPCLLRTLARLYPDRGGGGGGGNNASSAPRPRVLLPGAGMGRLGYEVADMGVANIIDRKGFEVTINEWSTYMIAAYRYLEANPAPESHTLHPFLDSLSHHATTADLKRQITFPEPDTALNDPSNVLLVEGDFTTAFSLSSSETFDVIITYFFLDTARNLLNYLETVFRLLRPGGHWLNLGPLLYGTGPWVQLSLDEIVLASEAMGFEFLDDLDPVCGERTFPDDDKDGDEKSGLGTVRGKEAVYGSNARGLTKSSYMAQSWVARKAK</sequence>
<keyword evidence="2" id="KW-1185">Reference proteome</keyword>
<dbReference type="PANTHER" id="PTHR12303:SF13">
    <property type="match status" value="1"/>
</dbReference>
<evidence type="ECO:0000313" key="2">
    <source>
        <dbReference type="Proteomes" id="UP001444661"/>
    </source>
</evidence>
<gene>
    <name evidence="1" type="ORF">PG993_005576</name>
</gene>
<dbReference type="CDD" id="cd02440">
    <property type="entry name" value="AdoMet_MTases"/>
    <property type="match status" value="1"/>
</dbReference>
<comment type="caution">
    <text evidence="1">The sequence shown here is derived from an EMBL/GenBank/DDBJ whole genome shotgun (WGS) entry which is preliminary data.</text>
</comment>
<dbReference type="SMART" id="SM01296">
    <property type="entry name" value="N2227"/>
    <property type="match status" value="1"/>
</dbReference>
<dbReference type="InterPro" id="IPR012901">
    <property type="entry name" value="CARME"/>
</dbReference>
<dbReference type="SUPFAM" id="SSF53335">
    <property type="entry name" value="S-adenosyl-L-methionine-dependent methyltransferases"/>
    <property type="match status" value="1"/>
</dbReference>